<feature type="compositionally biased region" description="Polar residues" evidence="1">
    <location>
        <begin position="92"/>
        <end position="101"/>
    </location>
</feature>
<feature type="compositionally biased region" description="Basic and acidic residues" evidence="1">
    <location>
        <begin position="76"/>
        <end position="90"/>
    </location>
</feature>
<dbReference type="EMBL" id="JAUHJR010000001">
    <property type="protein sequence ID" value="MDN4160424.1"/>
    <property type="molecule type" value="Genomic_DNA"/>
</dbReference>
<comment type="caution">
    <text evidence="2">The sequence shown here is derived from an EMBL/GenBank/DDBJ whole genome shotgun (WGS) entry which is preliminary data.</text>
</comment>
<evidence type="ECO:0000256" key="1">
    <source>
        <dbReference type="SAM" id="MobiDB-lite"/>
    </source>
</evidence>
<reference evidence="2" key="1">
    <citation type="submission" date="2023-06" db="EMBL/GenBank/DDBJ databases">
        <title>Draft genome sequence of Nocardioides sp. SOB72.</title>
        <authorList>
            <person name="Zhang G."/>
        </authorList>
    </citation>
    <scope>NUCLEOTIDE SEQUENCE</scope>
    <source>
        <strain evidence="2">SOB72</strain>
    </source>
</reference>
<name>A0ABT8EQK5_9ACTN</name>
<proteinExistence type="predicted"/>
<evidence type="ECO:0000313" key="2">
    <source>
        <dbReference type="EMBL" id="MDN4160424.1"/>
    </source>
</evidence>
<feature type="region of interest" description="Disordered" evidence="1">
    <location>
        <begin position="58"/>
        <end position="101"/>
    </location>
</feature>
<evidence type="ECO:0008006" key="4">
    <source>
        <dbReference type="Google" id="ProtNLM"/>
    </source>
</evidence>
<gene>
    <name evidence="2" type="ORF">QWY29_03590</name>
</gene>
<dbReference type="Proteomes" id="UP001168537">
    <property type="component" value="Unassembled WGS sequence"/>
</dbReference>
<evidence type="ECO:0000313" key="3">
    <source>
        <dbReference type="Proteomes" id="UP001168537"/>
    </source>
</evidence>
<keyword evidence="3" id="KW-1185">Reference proteome</keyword>
<dbReference type="RefSeq" id="WP_300959279.1">
    <property type="nucleotide sequence ID" value="NZ_JAUHJR010000001.1"/>
</dbReference>
<accession>A0ABT8EQK5</accession>
<sequence>MTYNLNTTDLANALAELGFSYSAPTLRRHASTGRIPAKIVKGGRYLFDLEEVVRTLTTPGAHRTLSQPPLSGGLGKHTESHQQSEADRLRTATRQHQNETP</sequence>
<protein>
    <recommendedName>
        <fullName evidence="4">DNA-binding protein</fullName>
    </recommendedName>
</protein>
<organism evidence="2 3">
    <name type="scientific">Nocardioides abyssi</name>
    <dbReference type="NCBI Taxonomy" id="3058370"/>
    <lineage>
        <taxon>Bacteria</taxon>
        <taxon>Bacillati</taxon>
        <taxon>Actinomycetota</taxon>
        <taxon>Actinomycetes</taxon>
        <taxon>Propionibacteriales</taxon>
        <taxon>Nocardioidaceae</taxon>
        <taxon>Nocardioides</taxon>
    </lineage>
</organism>